<dbReference type="AlphaFoldDB" id="A0A0A0KAR2"/>
<proteinExistence type="predicted"/>
<feature type="region of interest" description="Disordered" evidence="1">
    <location>
        <begin position="74"/>
        <end position="96"/>
    </location>
</feature>
<evidence type="ECO:0000256" key="1">
    <source>
        <dbReference type="SAM" id="MobiDB-lite"/>
    </source>
</evidence>
<evidence type="ECO:0000313" key="3">
    <source>
        <dbReference type="Proteomes" id="UP000029981"/>
    </source>
</evidence>
<dbReference type="PANTHER" id="PTHR39244">
    <property type="entry name" value="NATTERIN-4"/>
    <property type="match status" value="1"/>
</dbReference>
<dbReference type="Proteomes" id="UP000029981">
    <property type="component" value="Chromosome 6"/>
</dbReference>
<organism evidence="2 3">
    <name type="scientific">Cucumis sativus</name>
    <name type="common">Cucumber</name>
    <dbReference type="NCBI Taxonomy" id="3659"/>
    <lineage>
        <taxon>Eukaryota</taxon>
        <taxon>Viridiplantae</taxon>
        <taxon>Streptophyta</taxon>
        <taxon>Embryophyta</taxon>
        <taxon>Tracheophyta</taxon>
        <taxon>Spermatophyta</taxon>
        <taxon>Magnoliopsida</taxon>
        <taxon>eudicotyledons</taxon>
        <taxon>Gunneridae</taxon>
        <taxon>Pentapetalae</taxon>
        <taxon>rosids</taxon>
        <taxon>fabids</taxon>
        <taxon>Cucurbitales</taxon>
        <taxon>Cucurbitaceae</taxon>
        <taxon>Benincaseae</taxon>
        <taxon>Cucumis</taxon>
    </lineage>
</organism>
<protein>
    <submittedName>
        <fullName evidence="2">Uncharacterized protein</fullName>
    </submittedName>
</protein>
<gene>
    <name evidence="2" type="ORF">Csa_6G108610</name>
</gene>
<sequence length="96" mass="10748">MGEYMERVKAVDFQGAMNGSDEVNTVKFKFSYEEEESQCWSSTVGMKLAYSMTIEAGIPFIMKTNIVISGDISDSYTWGQTNKKSTPKTSSYSLEV</sequence>
<name>A0A0A0KAR2_CUCSA</name>
<reference evidence="2 3" key="1">
    <citation type="journal article" date="2009" name="Nat. Genet.">
        <title>The genome of the cucumber, Cucumis sativus L.</title>
        <authorList>
            <person name="Huang S."/>
            <person name="Li R."/>
            <person name="Zhang Z."/>
            <person name="Li L."/>
            <person name="Gu X."/>
            <person name="Fan W."/>
            <person name="Lucas W.J."/>
            <person name="Wang X."/>
            <person name="Xie B."/>
            <person name="Ni P."/>
            <person name="Ren Y."/>
            <person name="Zhu H."/>
            <person name="Li J."/>
            <person name="Lin K."/>
            <person name="Jin W."/>
            <person name="Fei Z."/>
            <person name="Li G."/>
            <person name="Staub J."/>
            <person name="Kilian A."/>
            <person name="van der Vossen E.A."/>
            <person name="Wu Y."/>
            <person name="Guo J."/>
            <person name="He J."/>
            <person name="Jia Z."/>
            <person name="Ren Y."/>
            <person name="Tian G."/>
            <person name="Lu Y."/>
            <person name="Ruan J."/>
            <person name="Qian W."/>
            <person name="Wang M."/>
            <person name="Huang Q."/>
            <person name="Li B."/>
            <person name="Xuan Z."/>
            <person name="Cao J."/>
            <person name="Asan"/>
            <person name="Wu Z."/>
            <person name="Zhang J."/>
            <person name="Cai Q."/>
            <person name="Bai Y."/>
            <person name="Zhao B."/>
            <person name="Han Y."/>
            <person name="Li Y."/>
            <person name="Li X."/>
            <person name="Wang S."/>
            <person name="Shi Q."/>
            <person name="Liu S."/>
            <person name="Cho W.K."/>
            <person name="Kim J.Y."/>
            <person name="Xu Y."/>
            <person name="Heller-Uszynska K."/>
            <person name="Miao H."/>
            <person name="Cheng Z."/>
            <person name="Zhang S."/>
            <person name="Wu J."/>
            <person name="Yang Y."/>
            <person name="Kang H."/>
            <person name="Li M."/>
            <person name="Liang H."/>
            <person name="Ren X."/>
            <person name="Shi Z."/>
            <person name="Wen M."/>
            <person name="Jian M."/>
            <person name="Yang H."/>
            <person name="Zhang G."/>
            <person name="Yang Z."/>
            <person name="Chen R."/>
            <person name="Liu S."/>
            <person name="Li J."/>
            <person name="Ma L."/>
            <person name="Liu H."/>
            <person name="Zhou Y."/>
            <person name="Zhao J."/>
            <person name="Fang X."/>
            <person name="Li G."/>
            <person name="Fang L."/>
            <person name="Li Y."/>
            <person name="Liu D."/>
            <person name="Zheng H."/>
            <person name="Zhang Y."/>
            <person name="Qin N."/>
            <person name="Li Z."/>
            <person name="Yang G."/>
            <person name="Yang S."/>
            <person name="Bolund L."/>
            <person name="Kristiansen K."/>
            <person name="Zheng H."/>
            <person name="Li S."/>
            <person name="Zhang X."/>
            <person name="Yang H."/>
            <person name="Wang J."/>
            <person name="Sun R."/>
            <person name="Zhang B."/>
            <person name="Jiang S."/>
            <person name="Wang J."/>
            <person name="Du Y."/>
            <person name="Li S."/>
        </authorList>
    </citation>
    <scope>NUCLEOTIDE SEQUENCE [LARGE SCALE GENOMIC DNA]</scope>
    <source>
        <strain evidence="3">cv. 9930</strain>
    </source>
</reference>
<dbReference type="Gene3D" id="2.170.15.10">
    <property type="entry name" value="Proaerolysin, chain A, domain 3"/>
    <property type="match status" value="1"/>
</dbReference>
<dbReference type="InterPro" id="IPR053237">
    <property type="entry name" value="Natterin_C"/>
</dbReference>
<keyword evidence="3" id="KW-1185">Reference proteome</keyword>
<reference evidence="2 3" key="3">
    <citation type="journal article" date="2010" name="BMC Genomics">
        <title>Transcriptome sequencing and comparative analysis of cucumber flowers with different sex types.</title>
        <authorList>
            <person name="Guo S."/>
            <person name="Zheng Y."/>
            <person name="Joung J.G."/>
            <person name="Liu S."/>
            <person name="Zhang Z."/>
            <person name="Crasta O.R."/>
            <person name="Sobral B.W."/>
            <person name="Xu Y."/>
            <person name="Huang S."/>
            <person name="Fei Z."/>
        </authorList>
    </citation>
    <scope>NUCLEOTIDE SEQUENCE [LARGE SCALE GENOMIC DNA]</scope>
    <source>
        <strain evidence="3">cv. 9930</strain>
    </source>
</reference>
<reference evidence="2 3" key="2">
    <citation type="journal article" date="2009" name="PLoS ONE">
        <title>An integrated genetic and cytogenetic map of the cucumber genome.</title>
        <authorList>
            <person name="Ren Y."/>
            <person name="Zhang Z."/>
            <person name="Liu J."/>
            <person name="Staub J.E."/>
            <person name="Han Y."/>
            <person name="Cheng Z."/>
            <person name="Li X."/>
            <person name="Lu J."/>
            <person name="Miao H."/>
            <person name="Kang H."/>
            <person name="Xie B."/>
            <person name="Gu X."/>
            <person name="Wang X."/>
            <person name="Du Y."/>
            <person name="Jin W."/>
            <person name="Huang S."/>
        </authorList>
    </citation>
    <scope>NUCLEOTIDE SEQUENCE [LARGE SCALE GENOMIC DNA]</scope>
    <source>
        <strain evidence="3">cv. 9930</strain>
    </source>
</reference>
<dbReference type="EMBL" id="CM002927">
    <property type="protein sequence ID" value="KGN46563.1"/>
    <property type="molecule type" value="Genomic_DNA"/>
</dbReference>
<evidence type="ECO:0000313" key="2">
    <source>
        <dbReference type="EMBL" id="KGN46563.1"/>
    </source>
</evidence>
<dbReference type="PANTHER" id="PTHR39244:SF5">
    <property type="entry name" value="NATTERIN-3-LIKE"/>
    <property type="match status" value="1"/>
</dbReference>
<accession>A0A0A0KAR2</accession>
<reference evidence="2 3" key="4">
    <citation type="journal article" date="2011" name="BMC Genomics">
        <title>RNA-Seq improves annotation of protein-coding genes in the cucumber genome.</title>
        <authorList>
            <person name="Li Z."/>
            <person name="Zhang Z."/>
            <person name="Yan P."/>
            <person name="Huang S."/>
            <person name="Fei Z."/>
            <person name="Lin K."/>
        </authorList>
    </citation>
    <scope>NUCLEOTIDE SEQUENCE [LARGE SCALE GENOMIC DNA]</scope>
    <source>
        <strain evidence="3">cv. 9930</strain>
    </source>
</reference>
<dbReference type="SUPFAM" id="SSF56973">
    <property type="entry name" value="Aerolisin/ETX pore-forming domain"/>
    <property type="match status" value="1"/>
</dbReference>
<dbReference type="Gramene" id="KGN46563">
    <property type="protein sequence ID" value="KGN46563"/>
    <property type="gene ID" value="Csa_6G108610"/>
</dbReference>